<keyword evidence="2" id="KW-1185">Reference proteome</keyword>
<sequence length="223" mass="25392">MTGSFRPIKAAVCILEHNGVPACITGDLAYLYYNLNNPYPWSEDEEWPGHEHQRDFPRVRTTNWTNPPHEIVIFPASAYGLDFPDGSVVISLADFGTRPNISQYLAQRPLDRFEFTRMIVPPPLPLPRLPPLIKGLAKTYLRTEDSAQSNEGELCLGYIDNLIHSMNLDKAWYNSIKDEDSAVVAVVSDLVRGKGEWTKWPRITRSIEKKEEAEHVRLIPGYE</sequence>
<organism evidence="1 2">
    <name type="scientific">Diplogelasinospora grovesii</name>
    <dbReference type="NCBI Taxonomy" id="303347"/>
    <lineage>
        <taxon>Eukaryota</taxon>
        <taxon>Fungi</taxon>
        <taxon>Dikarya</taxon>
        <taxon>Ascomycota</taxon>
        <taxon>Pezizomycotina</taxon>
        <taxon>Sordariomycetes</taxon>
        <taxon>Sordariomycetidae</taxon>
        <taxon>Sordariales</taxon>
        <taxon>Diplogelasinosporaceae</taxon>
        <taxon>Diplogelasinospora</taxon>
    </lineage>
</organism>
<proteinExistence type="predicted"/>
<evidence type="ECO:0000313" key="2">
    <source>
        <dbReference type="Proteomes" id="UP001303473"/>
    </source>
</evidence>
<reference evidence="2" key="1">
    <citation type="journal article" date="2023" name="Mol. Phylogenet. Evol.">
        <title>Genome-scale phylogeny and comparative genomics of the fungal order Sordariales.</title>
        <authorList>
            <person name="Hensen N."/>
            <person name="Bonometti L."/>
            <person name="Westerberg I."/>
            <person name="Brannstrom I.O."/>
            <person name="Guillou S."/>
            <person name="Cros-Aarteil S."/>
            <person name="Calhoun S."/>
            <person name="Haridas S."/>
            <person name="Kuo A."/>
            <person name="Mondo S."/>
            <person name="Pangilinan J."/>
            <person name="Riley R."/>
            <person name="LaButti K."/>
            <person name="Andreopoulos B."/>
            <person name="Lipzen A."/>
            <person name="Chen C."/>
            <person name="Yan M."/>
            <person name="Daum C."/>
            <person name="Ng V."/>
            <person name="Clum A."/>
            <person name="Steindorff A."/>
            <person name="Ohm R.A."/>
            <person name="Martin F."/>
            <person name="Silar P."/>
            <person name="Natvig D.O."/>
            <person name="Lalanne C."/>
            <person name="Gautier V."/>
            <person name="Ament-Velasquez S.L."/>
            <person name="Kruys A."/>
            <person name="Hutchinson M.I."/>
            <person name="Powell A.J."/>
            <person name="Barry K."/>
            <person name="Miller A.N."/>
            <person name="Grigoriev I.V."/>
            <person name="Debuchy R."/>
            <person name="Gladieux P."/>
            <person name="Hiltunen Thoren M."/>
            <person name="Johannesson H."/>
        </authorList>
    </citation>
    <scope>NUCLEOTIDE SEQUENCE [LARGE SCALE GENOMIC DNA]</scope>
    <source>
        <strain evidence="2">CBS 340.73</strain>
    </source>
</reference>
<accession>A0AAN6MYZ7</accession>
<evidence type="ECO:0000313" key="1">
    <source>
        <dbReference type="EMBL" id="KAK3935994.1"/>
    </source>
</evidence>
<dbReference type="AlphaFoldDB" id="A0AAN6MYZ7"/>
<comment type="caution">
    <text evidence="1">The sequence shown here is derived from an EMBL/GenBank/DDBJ whole genome shotgun (WGS) entry which is preliminary data.</text>
</comment>
<dbReference type="Proteomes" id="UP001303473">
    <property type="component" value="Unassembled WGS sequence"/>
</dbReference>
<protein>
    <submittedName>
        <fullName evidence="1">Uncharacterized protein</fullName>
    </submittedName>
</protein>
<dbReference type="EMBL" id="MU853898">
    <property type="protein sequence ID" value="KAK3935994.1"/>
    <property type="molecule type" value="Genomic_DNA"/>
</dbReference>
<gene>
    <name evidence="1" type="ORF">QBC46DRAFT_270545</name>
</gene>
<name>A0AAN6MYZ7_9PEZI</name>